<feature type="transmembrane region" description="Helical" evidence="1">
    <location>
        <begin position="490"/>
        <end position="515"/>
    </location>
</feature>
<feature type="transmembrane region" description="Helical" evidence="1">
    <location>
        <begin position="459"/>
        <end position="478"/>
    </location>
</feature>
<proteinExistence type="predicted"/>
<dbReference type="Pfam" id="PF03806">
    <property type="entry name" value="ABG_transport"/>
    <property type="match status" value="1"/>
</dbReference>
<reference evidence="3" key="1">
    <citation type="journal article" date="2019" name="Int. J. Syst. Evol. Microbiol.">
        <title>The Global Catalogue of Microorganisms (GCM) 10K type strain sequencing project: providing services to taxonomists for standard genome sequencing and annotation.</title>
        <authorList>
            <consortium name="The Broad Institute Genomics Platform"/>
            <consortium name="The Broad Institute Genome Sequencing Center for Infectious Disease"/>
            <person name="Wu L."/>
            <person name="Ma J."/>
        </authorList>
    </citation>
    <scope>NUCLEOTIDE SEQUENCE [LARGE SCALE GENOMIC DNA]</scope>
    <source>
        <strain evidence="3">CCUG 55585</strain>
    </source>
</reference>
<dbReference type="PANTHER" id="PTHR30282">
    <property type="entry name" value="P-AMINOBENZOYL GLUTAMATE TRANSPORTER"/>
    <property type="match status" value="1"/>
</dbReference>
<keyword evidence="1" id="KW-0812">Transmembrane</keyword>
<gene>
    <name evidence="2" type="ORF">ACFQ0E_01295</name>
</gene>
<keyword evidence="3" id="KW-1185">Reference proteome</keyword>
<feature type="transmembrane region" description="Helical" evidence="1">
    <location>
        <begin position="91"/>
        <end position="110"/>
    </location>
</feature>
<evidence type="ECO:0000313" key="2">
    <source>
        <dbReference type="EMBL" id="MFD0724223.1"/>
    </source>
</evidence>
<feature type="transmembrane region" description="Helical" evidence="1">
    <location>
        <begin position="130"/>
        <end position="163"/>
    </location>
</feature>
<comment type="caution">
    <text evidence="2">The sequence shown here is derived from an EMBL/GenBank/DDBJ whole genome shotgun (WGS) entry which is preliminary data.</text>
</comment>
<evidence type="ECO:0000256" key="1">
    <source>
        <dbReference type="SAM" id="Phobius"/>
    </source>
</evidence>
<feature type="transmembrane region" description="Helical" evidence="1">
    <location>
        <begin position="429"/>
        <end position="447"/>
    </location>
</feature>
<evidence type="ECO:0000313" key="3">
    <source>
        <dbReference type="Proteomes" id="UP001597110"/>
    </source>
</evidence>
<dbReference type="RefSeq" id="WP_386821897.1">
    <property type="nucleotide sequence ID" value="NZ_JBHTIF010000001.1"/>
</dbReference>
<dbReference type="Proteomes" id="UP001597110">
    <property type="component" value="Unassembled WGS sequence"/>
</dbReference>
<dbReference type="PANTHER" id="PTHR30282:SF1">
    <property type="entry name" value="ABGT FAMILY TRANSPORTER"/>
    <property type="match status" value="1"/>
</dbReference>
<name>A0ABW2YBF5_9GAMM</name>
<accession>A0ABW2YBF5</accession>
<feature type="transmembrane region" description="Helical" evidence="1">
    <location>
        <begin position="221"/>
        <end position="239"/>
    </location>
</feature>
<keyword evidence="1" id="KW-0472">Membrane</keyword>
<keyword evidence="1" id="KW-1133">Transmembrane helix</keyword>
<protein>
    <submittedName>
        <fullName evidence="2">AbgT family transporter</fullName>
    </submittedName>
</protein>
<feature type="transmembrane region" description="Helical" evidence="1">
    <location>
        <begin position="313"/>
        <end position="342"/>
    </location>
</feature>
<feature type="transmembrane region" description="Helical" evidence="1">
    <location>
        <begin position="363"/>
        <end position="380"/>
    </location>
</feature>
<feature type="transmembrane region" description="Helical" evidence="1">
    <location>
        <begin position="273"/>
        <end position="293"/>
    </location>
</feature>
<dbReference type="EMBL" id="JBHTIF010000001">
    <property type="protein sequence ID" value="MFD0724223.1"/>
    <property type="molecule type" value="Genomic_DNA"/>
</dbReference>
<organism evidence="2 3">
    <name type="scientific">Lysobacter brunescens</name>
    <dbReference type="NCBI Taxonomy" id="262323"/>
    <lineage>
        <taxon>Bacteria</taxon>
        <taxon>Pseudomonadati</taxon>
        <taxon>Pseudomonadota</taxon>
        <taxon>Gammaproteobacteria</taxon>
        <taxon>Lysobacterales</taxon>
        <taxon>Lysobacteraceae</taxon>
        <taxon>Lysobacter</taxon>
    </lineage>
</organism>
<feature type="transmembrane region" description="Helical" evidence="1">
    <location>
        <begin position="36"/>
        <end position="56"/>
    </location>
</feature>
<dbReference type="InterPro" id="IPR004697">
    <property type="entry name" value="AbgT"/>
</dbReference>
<feature type="transmembrane region" description="Helical" evidence="1">
    <location>
        <begin position="400"/>
        <end position="422"/>
    </location>
</feature>
<feature type="transmembrane region" description="Helical" evidence="1">
    <location>
        <begin position="170"/>
        <end position="190"/>
    </location>
</feature>
<sequence>MSQAAPTPTQPAAPRGVLTRFLDGVERVGNKLPDPAVLFLGLMLLVWVLSALLANVQFEAIDPRSGEPIRIKNLLAGASLTGFASEMVKTFVNFPPLGVVLVAMLGLGVAEHTGFINAALRAMLGVTPKMLLTPVLIGVGVLSHVAVDAGYVLVIPLGAVIFYAAGRHPLAGIAAAFAGVSGGFSATFFVPSSLDPMLAGFTQQAAQLIDPAHTVNPLNNYYFTCVSTLLIMSVGWFLTDRVIEPRLRGTPIDGDTAQLPKQMEAMTPQEKRGLAWAAASMLGMLVLLWLSTLPETSAWRAPATAKPDEVGKLAVAAAPLMQSIVPLILIFFLVPGMVYGIVAGSVKTHRDVIAGMSKAMNGMGYYIVMAFFCAQFVYAFGQSNLGALLALEGAEGLKALGLPMGVTLCGIILLTALVNLFVGSASAKWGLIGPVMVPMLMQLGVSPDLTQAAYRVGDSTTNIITPLMPYFPLIVVFCQRYVKGTGIGTLVAMMLPYTVTLLITWTLLLMAFWALGLPLGVQASYTYPTGG</sequence>